<sequence>MTQGKNWLSRGRRPYNWLRLLRFSLPTVDNSPCHSSAFIQLYNSPIIIQSTVGDIVKFSVAPPLTHELKRRRVETEKHIVGQFSRPPWY</sequence>
<gene>
    <name evidence="1" type="ORF">CDAR_517731</name>
</gene>
<dbReference type="Proteomes" id="UP001054837">
    <property type="component" value="Unassembled WGS sequence"/>
</dbReference>
<keyword evidence="2" id="KW-1185">Reference proteome</keyword>
<organism evidence="1 2">
    <name type="scientific">Caerostris darwini</name>
    <dbReference type="NCBI Taxonomy" id="1538125"/>
    <lineage>
        <taxon>Eukaryota</taxon>
        <taxon>Metazoa</taxon>
        <taxon>Ecdysozoa</taxon>
        <taxon>Arthropoda</taxon>
        <taxon>Chelicerata</taxon>
        <taxon>Arachnida</taxon>
        <taxon>Araneae</taxon>
        <taxon>Araneomorphae</taxon>
        <taxon>Entelegynae</taxon>
        <taxon>Araneoidea</taxon>
        <taxon>Araneidae</taxon>
        <taxon>Caerostris</taxon>
    </lineage>
</organism>
<dbReference type="EMBL" id="BPLQ01007537">
    <property type="protein sequence ID" value="GIY30743.1"/>
    <property type="molecule type" value="Genomic_DNA"/>
</dbReference>
<name>A0AAV4S8D6_9ARAC</name>
<evidence type="ECO:0000313" key="1">
    <source>
        <dbReference type="EMBL" id="GIY30743.1"/>
    </source>
</evidence>
<proteinExistence type="predicted"/>
<dbReference type="AlphaFoldDB" id="A0AAV4S8D6"/>
<protein>
    <recommendedName>
        <fullName evidence="3">Ribosomal protein S19</fullName>
    </recommendedName>
</protein>
<comment type="caution">
    <text evidence="1">The sequence shown here is derived from an EMBL/GenBank/DDBJ whole genome shotgun (WGS) entry which is preliminary data.</text>
</comment>
<accession>A0AAV4S8D6</accession>
<evidence type="ECO:0008006" key="3">
    <source>
        <dbReference type="Google" id="ProtNLM"/>
    </source>
</evidence>
<evidence type="ECO:0000313" key="2">
    <source>
        <dbReference type="Proteomes" id="UP001054837"/>
    </source>
</evidence>
<reference evidence="1 2" key="1">
    <citation type="submission" date="2021-06" db="EMBL/GenBank/DDBJ databases">
        <title>Caerostris darwini draft genome.</title>
        <authorList>
            <person name="Kono N."/>
            <person name="Arakawa K."/>
        </authorList>
    </citation>
    <scope>NUCLEOTIDE SEQUENCE [LARGE SCALE GENOMIC DNA]</scope>
</reference>